<dbReference type="EMBL" id="NPEX01000152">
    <property type="protein sequence ID" value="RAI42459.1"/>
    <property type="molecule type" value="Genomic_DNA"/>
</dbReference>
<evidence type="ECO:0008006" key="5">
    <source>
        <dbReference type="Google" id="ProtNLM"/>
    </source>
</evidence>
<dbReference type="AlphaFoldDB" id="A0A327KUE8"/>
<dbReference type="OrthoDB" id="8443386at2"/>
<keyword evidence="2" id="KW-0732">Signal</keyword>
<comment type="caution">
    <text evidence="3">The sequence shown here is derived from an EMBL/GenBank/DDBJ whole genome shotgun (WGS) entry which is preliminary data.</text>
</comment>
<evidence type="ECO:0000256" key="1">
    <source>
        <dbReference type="ARBA" id="ARBA00006987"/>
    </source>
</evidence>
<dbReference type="PANTHER" id="PTHR42928:SF5">
    <property type="entry name" value="BLR1237 PROTEIN"/>
    <property type="match status" value="1"/>
</dbReference>
<feature type="chain" id="PRO_5016392820" description="ABC transporter substrate-binding protein" evidence="2">
    <location>
        <begin position="25"/>
        <end position="331"/>
    </location>
</feature>
<feature type="signal peptide" evidence="2">
    <location>
        <begin position="1"/>
        <end position="24"/>
    </location>
</feature>
<dbReference type="Gene3D" id="3.40.190.10">
    <property type="entry name" value="Periplasmic binding protein-like II"/>
    <property type="match status" value="1"/>
</dbReference>
<evidence type="ECO:0000313" key="3">
    <source>
        <dbReference type="EMBL" id="RAI42459.1"/>
    </source>
</evidence>
<comment type="similarity">
    <text evidence="1">Belongs to the UPF0065 (bug) family.</text>
</comment>
<protein>
    <recommendedName>
        <fullName evidence="5">ABC transporter substrate-binding protein</fullName>
    </recommendedName>
</protein>
<keyword evidence="4" id="KW-1185">Reference proteome</keyword>
<dbReference type="InterPro" id="IPR005064">
    <property type="entry name" value="BUG"/>
</dbReference>
<dbReference type="SUPFAM" id="SSF53850">
    <property type="entry name" value="Periplasmic binding protein-like II"/>
    <property type="match status" value="1"/>
</dbReference>
<dbReference type="RefSeq" id="WP_111420649.1">
    <property type="nucleotide sequence ID" value="NZ_NPEX01000152.1"/>
</dbReference>
<dbReference type="PIRSF" id="PIRSF017082">
    <property type="entry name" value="YflP"/>
    <property type="match status" value="1"/>
</dbReference>
<evidence type="ECO:0000256" key="2">
    <source>
        <dbReference type="SAM" id="SignalP"/>
    </source>
</evidence>
<evidence type="ECO:0000313" key="4">
    <source>
        <dbReference type="Proteomes" id="UP000249130"/>
    </source>
</evidence>
<organism evidence="3 4">
    <name type="scientific">Rhodoplanes roseus</name>
    <dbReference type="NCBI Taxonomy" id="29409"/>
    <lineage>
        <taxon>Bacteria</taxon>
        <taxon>Pseudomonadati</taxon>
        <taxon>Pseudomonadota</taxon>
        <taxon>Alphaproteobacteria</taxon>
        <taxon>Hyphomicrobiales</taxon>
        <taxon>Nitrobacteraceae</taxon>
        <taxon>Rhodoplanes</taxon>
    </lineage>
</organism>
<dbReference type="InterPro" id="IPR042100">
    <property type="entry name" value="Bug_dom1"/>
</dbReference>
<sequence>MSVRRFTALFAAGCLIASAGVAVAQGTNGGGYPARPITMIVPFAAGGPTDVVARIVSDHMGKTLGQQIVIENVVGAGGTTGATRAKRANNDGYTLIMGHMGTHAAAVPLYPNLAYDPAADFEPVGVAAGTPILILAKKDYPAKDLSEFVKHVKANSGTLNMAHAGVGSVSYTTCLLLNSILDVKPTAVPYNGTGPAMNALVGGQVDYMCDQIVNVVSQVQGGSIRAYGVATEARNPALPEVPTTKEAGLPEYKVSAWNAVFAPKGTPQPIVDKLAAALDKALDDPTTRKRLLDLGSDLPEGDARGQKALASLVKSEVDRWSKVIKAAGPGN</sequence>
<dbReference type="PANTHER" id="PTHR42928">
    <property type="entry name" value="TRICARBOXYLATE-BINDING PROTEIN"/>
    <property type="match status" value="1"/>
</dbReference>
<accession>A0A327KUE8</accession>
<proteinExistence type="inferred from homology"/>
<name>A0A327KUE8_9BRAD</name>
<reference evidence="3 4" key="1">
    <citation type="submission" date="2017-07" db="EMBL/GenBank/DDBJ databases">
        <title>Draft Genome Sequences of Select Purple Nonsulfur Bacteria.</title>
        <authorList>
            <person name="Lasarre B."/>
            <person name="Mckinlay J.B."/>
        </authorList>
    </citation>
    <scope>NUCLEOTIDE SEQUENCE [LARGE SCALE GENOMIC DNA]</scope>
    <source>
        <strain evidence="3 4">DSM 5909</strain>
    </source>
</reference>
<gene>
    <name evidence="3" type="ORF">CH341_19380</name>
</gene>
<dbReference type="Proteomes" id="UP000249130">
    <property type="component" value="Unassembled WGS sequence"/>
</dbReference>
<dbReference type="Gene3D" id="3.40.190.150">
    <property type="entry name" value="Bordetella uptake gene, domain 1"/>
    <property type="match status" value="1"/>
</dbReference>
<dbReference type="Pfam" id="PF03401">
    <property type="entry name" value="TctC"/>
    <property type="match status" value="1"/>
</dbReference>